<evidence type="ECO:0000256" key="6">
    <source>
        <dbReference type="PIRNR" id="PIRNR000767"/>
    </source>
</evidence>
<sequence>MASLLPQFKSPTDTISIHFRTHHNQHHNPPNPFPLKYREYCFRAQSVLSTTTTAMETTVVDMGKLSLPSLEAHSSTVAGNRPLMYVGAIGPPTKDSLVATLATETLLTDEEATIAAAAAEAIALAKSAVKVAKDAALMVGGIPSVKSDGGHSDFPSEADIFLLERARLNEMGQADKIGQPVGLEAVGDERYAQVPIKDSDNLDPTDDDLELLQMQLSKNIAVRSGRQIERQARRAKAAEKIAANVVSVKSCSASRKKRAALQDIDYSDPLRYLRGTTSTSRLLTSTEELELSEGIQDLLKLERLRDELAERCGGEPTFVQWAAVAGVDQKTLRKRLNYGMCCKDKMIKSNIRLVISIAKNYQGAGLNLQDLVQEGCRGLVRGAEKFDASKGFKFSTYAHWWIKQAVRKSLSDQSRTIRLPFHMVEATYRVKEARKQLYSETGRHPGNEEVAEAAGLSMKRLTAVLLTPKAPRSLDQKTGINQDLKLSEVTADPNAETSEDLLIKQFMKQDLEKALDSLNPREKQVIRWRFGMEDGRMKTLQEIGELMGVSRERIRQIESCAFRKLKNKKRTKNLQQYLVS</sequence>
<dbReference type="PRINTS" id="PR00046">
    <property type="entry name" value="SIGMA70FCT"/>
</dbReference>
<feature type="domain" description="RNA polymerase sigma-70" evidence="7">
    <location>
        <begin position="539"/>
        <end position="565"/>
    </location>
</feature>
<dbReference type="SUPFAM" id="SSF88659">
    <property type="entry name" value="Sigma3 and sigma4 domains of RNA polymerase sigma factors"/>
    <property type="match status" value="2"/>
</dbReference>
<dbReference type="Gene3D" id="1.10.601.10">
    <property type="entry name" value="RNA Polymerase Primary Sigma Factor"/>
    <property type="match status" value="1"/>
</dbReference>
<evidence type="ECO:0000313" key="9">
    <source>
        <dbReference type="Proteomes" id="UP001141806"/>
    </source>
</evidence>
<dbReference type="InterPro" id="IPR050239">
    <property type="entry name" value="Sigma-70_RNA_pol_init_factors"/>
</dbReference>
<evidence type="ECO:0000256" key="4">
    <source>
        <dbReference type="ARBA" id="ARBA00023125"/>
    </source>
</evidence>
<evidence type="ECO:0000256" key="3">
    <source>
        <dbReference type="ARBA" id="ARBA00023082"/>
    </source>
</evidence>
<accession>A0A9Q0GS76</accession>
<dbReference type="PANTHER" id="PTHR30603">
    <property type="entry name" value="RNA POLYMERASE SIGMA FACTOR RPO"/>
    <property type="match status" value="1"/>
</dbReference>
<protein>
    <recommendedName>
        <fullName evidence="6">RNA polymerase sigma factor</fullName>
    </recommendedName>
</protein>
<organism evidence="8 9">
    <name type="scientific">Protea cynaroides</name>
    <dbReference type="NCBI Taxonomy" id="273540"/>
    <lineage>
        <taxon>Eukaryota</taxon>
        <taxon>Viridiplantae</taxon>
        <taxon>Streptophyta</taxon>
        <taxon>Embryophyta</taxon>
        <taxon>Tracheophyta</taxon>
        <taxon>Spermatophyta</taxon>
        <taxon>Magnoliopsida</taxon>
        <taxon>Proteales</taxon>
        <taxon>Proteaceae</taxon>
        <taxon>Protea</taxon>
    </lineage>
</organism>
<dbReference type="Pfam" id="PF04542">
    <property type="entry name" value="Sigma70_r2"/>
    <property type="match status" value="1"/>
</dbReference>
<dbReference type="AlphaFoldDB" id="A0A9Q0GS76"/>
<dbReference type="InterPro" id="IPR014284">
    <property type="entry name" value="RNA_pol_sigma-70_dom"/>
</dbReference>
<dbReference type="InterPro" id="IPR016262">
    <property type="entry name" value="RNA_pol_sigma_SigB/C/D/F"/>
</dbReference>
<keyword evidence="6" id="KW-0150">Chloroplast</keyword>
<dbReference type="NCBIfam" id="TIGR02937">
    <property type="entry name" value="sigma70-ECF"/>
    <property type="match status" value="1"/>
</dbReference>
<dbReference type="InterPro" id="IPR036388">
    <property type="entry name" value="WH-like_DNA-bd_sf"/>
</dbReference>
<evidence type="ECO:0000259" key="7">
    <source>
        <dbReference type="PROSITE" id="PS00716"/>
    </source>
</evidence>
<dbReference type="PIRSF" id="PIRSF000767">
    <property type="entry name" value="RNA_pol_sigma_SigB/C/D"/>
    <property type="match status" value="1"/>
</dbReference>
<gene>
    <name evidence="8" type="ORF">NE237_027889</name>
</gene>
<keyword evidence="5 6" id="KW-0804">Transcription</keyword>
<dbReference type="InterPro" id="IPR007624">
    <property type="entry name" value="RNA_pol_sigma70_r3"/>
</dbReference>
<comment type="caution">
    <text evidence="8">The sequence shown here is derived from an EMBL/GenBank/DDBJ whole genome shotgun (WGS) entry which is preliminary data.</text>
</comment>
<keyword evidence="3 6" id="KW-0731">Sigma factor</keyword>
<dbReference type="Pfam" id="PF04545">
    <property type="entry name" value="Sigma70_r4"/>
    <property type="match status" value="1"/>
</dbReference>
<evidence type="ECO:0000256" key="5">
    <source>
        <dbReference type="ARBA" id="ARBA00023163"/>
    </source>
</evidence>
<dbReference type="GO" id="GO:0006352">
    <property type="term" value="P:DNA-templated transcription initiation"/>
    <property type="evidence" value="ECO:0007669"/>
    <property type="project" value="UniProtKB-UniRule"/>
</dbReference>
<evidence type="ECO:0000313" key="8">
    <source>
        <dbReference type="EMBL" id="KAJ4951057.1"/>
    </source>
</evidence>
<dbReference type="EMBL" id="JAMYWD010000012">
    <property type="protein sequence ID" value="KAJ4951057.1"/>
    <property type="molecule type" value="Genomic_DNA"/>
</dbReference>
<dbReference type="GO" id="GO:0009507">
    <property type="term" value="C:chloroplast"/>
    <property type="evidence" value="ECO:0007669"/>
    <property type="project" value="UniProtKB-SubCell"/>
</dbReference>
<dbReference type="SUPFAM" id="SSF88946">
    <property type="entry name" value="Sigma2 domain of RNA polymerase sigma factors"/>
    <property type="match status" value="1"/>
</dbReference>
<comment type="function">
    <text evidence="6">Sigma factors are initiation factors that promote the attachment of plastid-encoded RNA polymerase (PEP) to specific initiation sites and are then released.</text>
</comment>
<dbReference type="InterPro" id="IPR000943">
    <property type="entry name" value="RNA_pol_sigma70"/>
</dbReference>
<dbReference type="Proteomes" id="UP001141806">
    <property type="component" value="Unassembled WGS sequence"/>
</dbReference>
<comment type="subcellular location">
    <subcellularLocation>
        <location evidence="6">Plastid</location>
        <location evidence="6">Chloroplast</location>
    </subcellularLocation>
</comment>
<dbReference type="InterPro" id="IPR007627">
    <property type="entry name" value="RNA_pol_sigma70_r2"/>
</dbReference>
<dbReference type="OrthoDB" id="206108at2759"/>
<dbReference type="GO" id="GO:0003677">
    <property type="term" value="F:DNA binding"/>
    <property type="evidence" value="ECO:0007669"/>
    <property type="project" value="UniProtKB-KW"/>
</dbReference>
<keyword evidence="9" id="KW-1185">Reference proteome</keyword>
<comment type="similarity">
    <text evidence="1 6">Belongs to the sigma-70 factor family.</text>
</comment>
<dbReference type="InterPro" id="IPR007630">
    <property type="entry name" value="RNA_pol_sigma70_r4"/>
</dbReference>
<evidence type="ECO:0000256" key="2">
    <source>
        <dbReference type="ARBA" id="ARBA00023015"/>
    </source>
</evidence>
<keyword evidence="4 6" id="KW-0238">DNA-binding</keyword>
<dbReference type="PANTHER" id="PTHR30603:SF57">
    <property type="entry name" value="RNA POLYMERASE SIGMA FACTOR SIGB"/>
    <property type="match status" value="1"/>
</dbReference>
<proteinExistence type="inferred from homology"/>
<keyword evidence="2 6" id="KW-0805">Transcription regulation</keyword>
<evidence type="ECO:0000256" key="1">
    <source>
        <dbReference type="ARBA" id="ARBA00007788"/>
    </source>
</evidence>
<dbReference type="PROSITE" id="PS00716">
    <property type="entry name" value="SIGMA70_2"/>
    <property type="match status" value="1"/>
</dbReference>
<dbReference type="Pfam" id="PF04539">
    <property type="entry name" value="Sigma70_r3"/>
    <property type="match status" value="1"/>
</dbReference>
<keyword evidence="6" id="KW-0934">Plastid</keyword>
<dbReference type="GO" id="GO:0016987">
    <property type="term" value="F:sigma factor activity"/>
    <property type="evidence" value="ECO:0007669"/>
    <property type="project" value="UniProtKB-UniRule"/>
</dbReference>
<dbReference type="InterPro" id="IPR013325">
    <property type="entry name" value="RNA_pol_sigma_r2"/>
</dbReference>
<dbReference type="Gene3D" id="1.10.10.10">
    <property type="entry name" value="Winged helix-like DNA-binding domain superfamily/Winged helix DNA-binding domain"/>
    <property type="match status" value="2"/>
</dbReference>
<dbReference type="CDD" id="cd06171">
    <property type="entry name" value="Sigma70_r4"/>
    <property type="match status" value="1"/>
</dbReference>
<name>A0A9Q0GS76_9MAGN</name>
<dbReference type="InterPro" id="IPR013324">
    <property type="entry name" value="RNA_pol_sigma_r3/r4-like"/>
</dbReference>
<reference evidence="8" key="1">
    <citation type="journal article" date="2023" name="Plant J.">
        <title>The genome of the king protea, Protea cynaroides.</title>
        <authorList>
            <person name="Chang J."/>
            <person name="Duong T.A."/>
            <person name="Schoeman C."/>
            <person name="Ma X."/>
            <person name="Roodt D."/>
            <person name="Barker N."/>
            <person name="Li Z."/>
            <person name="Van de Peer Y."/>
            <person name="Mizrachi E."/>
        </authorList>
    </citation>
    <scope>NUCLEOTIDE SEQUENCE</scope>
    <source>
        <tissue evidence="8">Young leaves</tissue>
    </source>
</reference>